<keyword evidence="3" id="KW-0547">Nucleotide-binding</keyword>
<feature type="domain" description="ABC transporter" evidence="5">
    <location>
        <begin position="2"/>
        <end position="231"/>
    </location>
</feature>
<keyword evidence="4" id="KW-0067">ATP-binding</keyword>
<reference evidence="6 7" key="1">
    <citation type="submission" date="2006-03" db="EMBL/GenBank/DDBJ databases">
        <authorList>
            <person name="Pinhassi J."/>
            <person name="Pedros-Alio C."/>
            <person name="Ferriera S."/>
            <person name="Johnson J."/>
            <person name="Kravitz S."/>
            <person name="Halpern A."/>
            <person name="Remington K."/>
            <person name="Beeson K."/>
            <person name="Tran B."/>
            <person name="Rogers Y.-H."/>
            <person name="Friedman R."/>
            <person name="Venter J.C."/>
        </authorList>
    </citation>
    <scope>NUCLEOTIDE SEQUENCE [LARGE SCALE GENOMIC DNA]</scope>
    <source>
        <strain evidence="6 7">RED65</strain>
    </source>
</reference>
<accession>Q1N1Z4</accession>
<evidence type="ECO:0000313" key="7">
    <source>
        <dbReference type="Proteomes" id="UP000004263"/>
    </source>
</evidence>
<evidence type="ECO:0000256" key="1">
    <source>
        <dbReference type="ARBA" id="ARBA00005417"/>
    </source>
</evidence>
<dbReference type="RefSeq" id="WP_007016233.1">
    <property type="nucleotide sequence ID" value="NZ_AAQH01000009.1"/>
</dbReference>
<keyword evidence="2" id="KW-0813">Transport</keyword>
<evidence type="ECO:0000259" key="5">
    <source>
        <dbReference type="PROSITE" id="PS50893"/>
    </source>
</evidence>
<evidence type="ECO:0000256" key="2">
    <source>
        <dbReference type="ARBA" id="ARBA00022448"/>
    </source>
</evidence>
<dbReference type="InterPro" id="IPR003593">
    <property type="entry name" value="AAA+_ATPase"/>
</dbReference>
<dbReference type="EMBL" id="AAQH01000009">
    <property type="protein sequence ID" value="EAT12137.1"/>
    <property type="molecule type" value="Genomic_DNA"/>
</dbReference>
<keyword evidence="7" id="KW-1185">Reference proteome</keyword>
<evidence type="ECO:0000256" key="4">
    <source>
        <dbReference type="ARBA" id="ARBA00022840"/>
    </source>
</evidence>
<dbReference type="PANTHER" id="PTHR43335:SF4">
    <property type="entry name" value="ABC TRANSPORTER, ATP-BINDING PROTEIN"/>
    <property type="match status" value="1"/>
</dbReference>
<dbReference type="STRING" id="207949.RED65_03905"/>
<dbReference type="InterPro" id="IPR027417">
    <property type="entry name" value="P-loop_NTPase"/>
</dbReference>
<dbReference type="Proteomes" id="UP000004263">
    <property type="component" value="Unassembled WGS sequence"/>
</dbReference>
<proteinExistence type="inferred from homology"/>
<dbReference type="GO" id="GO:0005524">
    <property type="term" value="F:ATP binding"/>
    <property type="evidence" value="ECO:0007669"/>
    <property type="project" value="UniProtKB-KW"/>
</dbReference>
<protein>
    <submittedName>
        <fullName evidence="6">ABC-type multidrug transport system, ATPase component</fullName>
    </submittedName>
</protein>
<comment type="caution">
    <text evidence="6">The sequence shown here is derived from an EMBL/GenBank/DDBJ whole genome shotgun (WGS) entry which is preliminary data.</text>
</comment>
<gene>
    <name evidence="6" type="ORF">RED65_03905</name>
</gene>
<dbReference type="InterPro" id="IPR003439">
    <property type="entry name" value="ABC_transporter-like_ATP-bd"/>
</dbReference>
<sequence length="311" mass="34691">MIRVEKLTKDFDGFKAVNQLDLSVSPGEVLGFLGPNGAGKSTTMKMLTGFLKPTSGNISVFDIDVLQNPKAAQQLIGYLPEGAPAYQEMTVRGFLNFIADIRGLQGEIKRKRLDIVIDQVELSGVLDKPIENLSKGFARRVGLAQAIIHDPQVLILDEPTDGLDPNQKHQVRELIKGLAKDKIVIISTHILEEVSAVCTRAVIINQGKLLLDGEPQTLERESRHHNAIQLQLESDVEEAEDQLSQITGIDAVEVLGERQYMLFPENGSMQLPQLVRFLDENKWPVENLHLEKGRLEDVFRQVTSRHNHGQD</sequence>
<dbReference type="AlphaFoldDB" id="Q1N1Z4"/>
<name>Q1N1Z4_9GAMM</name>
<dbReference type="Pfam" id="PF00005">
    <property type="entry name" value="ABC_tran"/>
    <property type="match status" value="1"/>
</dbReference>
<dbReference type="PROSITE" id="PS50893">
    <property type="entry name" value="ABC_TRANSPORTER_2"/>
    <property type="match status" value="1"/>
</dbReference>
<dbReference type="OrthoDB" id="9775490at2"/>
<evidence type="ECO:0000256" key="3">
    <source>
        <dbReference type="ARBA" id="ARBA00022741"/>
    </source>
</evidence>
<comment type="similarity">
    <text evidence="1">Belongs to the ABC transporter superfamily.</text>
</comment>
<organism evidence="6 7">
    <name type="scientific">Bermanella marisrubri</name>
    <dbReference type="NCBI Taxonomy" id="207949"/>
    <lineage>
        <taxon>Bacteria</taxon>
        <taxon>Pseudomonadati</taxon>
        <taxon>Pseudomonadota</taxon>
        <taxon>Gammaproteobacteria</taxon>
        <taxon>Oceanospirillales</taxon>
        <taxon>Oceanospirillaceae</taxon>
        <taxon>Bermanella</taxon>
    </lineage>
</organism>
<evidence type="ECO:0000313" key="6">
    <source>
        <dbReference type="EMBL" id="EAT12137.1"/>
    </source>
</evidence>
<dbReference type="PANTHER" id="PTHR43335">
    <property type="entry name" value="ABC TRANSPORTER, ATP-BINDING PROTEIN"/>
    <property type="match status" value="1"/>
</dbReference>
<dbReference type="SUPFAM" id="SSF52540">
    <property type="entry name" value="P-loop containing nucleoside triphosphate hydrolases"/>
    <property type="match status" value="1"/>
</dbReference>
<dbReference type="SMART" id="SM00382">
    <property type="entry name" value="AAA"/>
    <property type="match status" value="1"/>
</dbReference>
<dbReference type="HOGENOM" id="CLU_000604_1_2_6"/>
<dbReference type="GO" id="GO:0016887">
    <property type="term" value="F:ATP hydrolysis activity"/>
    <property type="evidence" value="ECO:0007669"/>
    <property type="project" value="InterPro"/>
</dbReference>
<dbReference type="Gene3D" id="3.40.50.300">
    <property type="entry name" value="P-loop containing nucleotide triphosphate hydrolases"/>
    <property type="match status" value="1"/>
</dbReference>